<proteinExistence type="predicted"/>
<evidence type="ECO:0000313" key="1">
    <source>
        <dbReference type="EMBL" id="QNL99858.1"/>
    </source>
</evidence>
<dbReference type="InterPro" id="IPR035958">
    <property type="entry name" value="SecB-like_sf"/>
</dbReference>
<name>A0A7G9FMS7_9FIRM</name>
<organism evidence="1 2">
    <name type="scientific">Wujia chipingensis</name>
    <dbReference type="NCBI Taxonomy" id="2763670"/>
    <lineage>
        <taxon>Bacteria</taxon>
        <taxon>Bacillati</taxon>
        <taxon>Bacillota</taxon>
        <taxon>Clostridia</taxon>
        <taxon>Lachnospirales</taxon>
        <taxon>Lachnospiraceae</taxon>
        <taxon>Wujia</taxon>
    </lineage>
</organism>
<dbReference type="KEGG" id="wcp:H9Q76_00680"/>
<dbReference type="SUPFAM" id="SSF54611">
    <property type="entry name" value="SecB-like"/>
    <property type="match status" value="1"/>
</dbReference>
<dbReference type="Gene3D" id="3.10.420.10">
    <property type="entry name" value="SecB-like"/>
    <property type="match status" value="1"/>
</dbReference>
<sequence length="143" mass="15977">MELNRIATGIKLVGTTIKEISVENNIVNVQKEAKRSFGLNINEPSFENIDEGLFSQMAIDFEVEIEQTEDRNFKLELSLEGAFLSEKNTEEEDFKQLVIINGAAALISIARGKIESITSNIFDSGKVVIPFVNVIDYYKGLSE</sequence>
<gene>
    <name evidence="1" type="ORF">H9Q76_00680</name>
</gene>
<accession>A0A7G9FMS7</accession>
<keyword evidence="2" id="KW-1185">Reference proteome</keyword>
<dbReference type="Proteomes" id="UP000515819">
    <property type="component" value="Chromosome"/>
</dbReference>
<dbReference type="EMBL" id="CP060632">
    <property type="protein sequence ID" value="QNL99858.1"/>
    <property type="molecule type" value="Genomic_DNA"/>
</dbReference>
<evidence type="ECO:0000313" key="2">
    <source>
        <dbReference type="Proteomes" id="UP000515819"/>
    </source>
</evidence>
<protein>
    <submittedName>
        <fullName evidence="1">Protein-export chaperone SecB</fullName>
    </submittedName>
</protein>
<dbReference type="AlphaFoldDB" id="A0A7G9FMS7"/>
<dbReference type="RefSeq" id="WP_117780869.1">
    <property type="nucleotide sequence ID" value="NZ_CP060632.1"/>
</dbReference>
<reference evidence="1 2" key="1">
    <citation type="submission" date="2020-08" db="EMBL/GenBank/DDBJ databases">
        <authorList>
            <person name="Liu C."/>
            <person name="Sun Q."/>
        </authorList>
    </citation>
    <scope>NUCLEOTIDE SEQUENCE [LARGE SCALE GENOMIC DNA]</scope>
    <source>
        <strain evidence="1 2">NSJ-4</strain>
    </source>
</reference>